<evidence type="ECO:0000313" key="7">
    <source>
        <dbReference type="Proteomes" id="UP001589776"/>
    </source>
</evidence>
<dbReference type="PROSITE" id="PS50893">
    <property type="entry name" value="ABC_TRANSPORTER_2"/>
    <property type="match status" value="1"/>
</dbReference>
<evidence type="ECO:0000256" key="3">
    <source>
        <dbReference type="ARBA" id="ARBA00022741"/>
    </source>
</evidence>
<dbReference type="PANTHER" id="PTHR42711">
    <property type="entry name" value="ABC TRANSPORTER ATP-BINDING PROTEIN"/>
    <property type="match status" value="1"/>
</dbReference>
<dbReference type="SMART" id="SM00382">
    <property type="entry name" value="AAA"/>
    <property type="match status" value="1"/>
</dbReference>
<comment type="caution">
    <text evidence="6">The sequence shown here is derived from an EMBL/GenBank/DDBJ whole genome shotgun (WGS) entry which is preliminary data.</text>
</comment>
<accession>A0ABV6DSL0</accession>
<dbReference type="InterPro" id="IPR003439">
    <property type="entry name" value="ABC_transporter-like_ATP-bd"/>
</dbReference>
<dbReference type="InterPro" id="IPR050763">
    <property type="entry name" value="ABC_transporter_ATP-binding"/>
</dbReference>
<evidence type="ECO:0000256" key="1">
    <source>
        <dbReference type="ARBA" id="ARBA00005417"/>
    </source>
</evidence>
<evidence type="ECO:0000313" key="6">
    <source>
        <dbReference type="EMBL" id="MFC0215614.1"/>
    </source>
</evidence>
<reference evidence="6 7" key="1">
    <citation type="submission" date="2024-09" db="EMBL/GenBank/DDBJ databases">
        <authorList>
            <person name="Sun Q."/>
            <person name="Mori K."/>
        </authorList>
    </citation>
    <scope>NUCLEOTIDE SEQUENCE [LARGE SCALE GENOMIC DNA]</scope>
    <source>
        <strain evidence="6 7">CCM 7759</strain>
    </source>
</reference>
<name>A0ABV6DSL0_9BACL</name>
<dbReference type="Gene3D" id="3.40.50.300">
    <property type="entry name" value="P-loop containing nucleotide triphosphate hydrolases"/>
    <property type="match status" value="1"/>
</dbReference>
<keyword evidence="2" id="KW-0813">Transport</keyword>
<dbReference type="Proteomes" id="UP001589776">
    <property type="component" value="Unassembled WGS sequence"/>
</dbReference>
<keyword evidence="7" id="KW-1185">Reference proteome</keyword>
<protein>
    <submittedName>
        <fullName evidence="6">ABC transporter ATP-binding protein</fullName>
    </submittedName>
</protein>
<comment type="similarity">
    <text evidence="1">Belongs to the ABC transporter superfamily.</text>
</comment>
<dbReference type="EMBL" id="JBHLWN010000100">
    <property type="protein sequence ID" value="MFC0215614.1"/>
    <property type="molecule type" value="Genomic_DNA"/>
</dbReference>
<feature type="domain" description="ABC transporter" evidence="5">
    <location>
        <begin position="6"/>
        <end position="234"/>
    </location>
</feature>
<dbReference type="InterPro" id="IPR027417">
    <property type="entry name" value="P-loop_NTPase"/>
</dbReference>
<gene>
    <name evidence="6" type="ORF">ACFFK0_24770</name>
</gene>
<dbReference type="PANTHER" id="PTHR42711:SF5">
    <property type="entry name" value="ABC TRANSPORTER ATP-BINDING PROTEIN NATA"/>
    <property type="match status" value="1"/>
</dbReference>
<dbReference type="GO" id="GO:0005524">
    <property type="term" value="F:ATP binding"/>
    <property type="evidence" value="ECO:0007669"/>
    <property type="project" value="UniProtKB-KW"/>
</dbReference>
<keyword evidence="4 6" id="KW-0067">ATP-binding</keyword>
<sequence length="319" mass="34856">MNTAYIKMNDISKSFDGKTIVEGLSFDIAQGDIVGLLGPNGSGKTTTVRLLNGVIRPDKGSLRVAGLDPQTEGDGVRRISGIVTEGAGLYHDMDAVQNLAFFGRLYGVKNRQRIAELLDLFELSEHADKPVGTFSTGMKKRLALAKAMLHEPELLFLDEPTNGLDPEGIRQVIGVLRKINAERGTTILLCSHVLHQLEGLCRSYLFMEQGRIIERGTQTELERKYLKQLKLRVTTGLAVSADTAGDMTETSVMGALQGTFAGMPWVRTGPEQLEFTLPDRGAVSELLRELLAVTWVAAAEPAGRDLETLYFAVRGGRLK</sequence>
<organism evidence="6 7">
    <name type="scientific">Paenibacillus chartarius</name>
    <dbReference type="NCBI Taxonomy" id="747481"/>
    <lineage>
        <taxon>Bacteria</taxon>
        <taxon>Bacillati</taxon>
        <taxon>Bacillota</taxon>
        <taxon>Bacilli</taxon>
        <taxon>Bacillales</taxon>
        <taxon>Paenibacillaceae</taxon>
        <taxon>Paenibacillus</taxon>
    </lineage>
</organism>
<evidence type="ECO:0000259" key="5">
    <source>
        <dbReference type="PROSITE" id="PS50893"/>
    </source>
</evidence>
<evidence type="ECO:0000256" key="4">
    <source>
        <dbReference type="ARBA" id="ARBA00022840"/>
    </source>
</evidence>
<proteinExistence type="inferred from homology"/>
<keyword evidence="3" id="KW-0547">Nucleotide-binding</keyword>
<dbReference type="SUPFAM" id="SSF52540">
    <property type="entry name" value="P-loop containing nucleoside triphosphate hydrolases"/>
    <property type="match status" value="1"/>
</dbReference>
<dbReference type="InterPro" id="IPR003593">
    <property type="entry name" value="AAA+_ATPase"/>
</dbReference>
<evidence type="ECO:0000256" key="2">
    <source>
        <dbReference type="ARBA" id="ARBA00022448"/>
    </source>
</evidence>
<dbReference type="RefSeq" id="WP_377473068.1">
    <property type="nucleotide sequence ID" value="NZ_JBHLWN010000100.1"/>
</dbReference>
<dbReference type="Pfam" id="PF00005">
    <property type="entry name" value="ABC_tran"/>
    <property type="match status" value="1"/>
</dbReference>